<reference evidence="6" key="1">
    <citation type="submission" date="2022-04" db="EMBL/GenBank/DDBJ databases">
        <authorList>
            <person name="Xu L."/>
            <person name="Lv Z."/>
        </authorList>
    </citation>
    <scope>NUCLEOTIDE SEQUENCE</scope>
    <source>
        <strain evidence="6">LV_2022a</strain>
    </source>
</reference>
<accession>A0AAE1ZHZ7</accession>
<dbReference type="InterPro" id="IPR012677">
    <property type="entry name" value="Nucleotide-bd_a/b_plait_sf"/>
</dbReference>
<evidence type="ECO:0000259" key="5">
    <source>
        <dbReference type="PROSITE" id="PS50102"/>
    </source>
</evidence>
<dbReference type="Gene3D" id="3.30.70.330">
    <property type="match status" value="2"/>
</dbReference>
<dbReference type="SMART" id="SM00360">
    <property type="entry name" value="RRM"/>
    <property type="match status" value="2"/>
</dbReference>
<feature type="compositionally biased region" description="Polar residues" evidence="4">
    <location>
        <begin position="206"/>
        <end position="217"/>
    </location>
</feature>
<proteinExistence type="predicted"/>
<dbReference type="PANTHER" id="PTHR48032">
    <property type="entry name" value="RNA-BINDING PROTEIN MUSASHI HOMOLOG RBP6"/>
    <property type="match status" value="1"/>
</dbReference>
<dbReference type="InterPro" id="IPR000504">
    <property type="entry name" value="RRM_dom"/>
</dbReference>
<evidence type="ECO:0000256" key="4">
    <source>
        <dbReference type="SAM" id="MobiDB-lite"/>
    </source>
</evidence>
<dbReference type="InterPro" id="IPR035979">
    <property type="entry name" value="RBD_domain_sf"/>
</dbReference>
<sequence length="545" mass="58498">MSIDPQGNEVGKLFVGGLHQSTTNDSLKLYFSKFGDIEESTVMMDNRTGRSRGFGYVKFKNDESVDWVLQQKTHLIDLKEVDPKRCNVNMKGKNRRSLKVFVGGIAFDHDENIIRNFFSSYGRVTDVNLLAGQTKPRHRGFAFVGFDDEEVVRNLIKLHYLNLNGKQVEIKAMKPPNTQKPDYQVTSNAILSVQGNGRPVRGGQKKQYSTPQSNGSCATWSHWPGNWGSHGQPQAWPPLGWTSANTNAPHNGQTGVGPGPPLQNIGAALGNWPDHSINSTNGWMSAAWGHQIPAPATANRINTVNEDSLYNQQSVHKSQSGWDSICLAPLGTVPGSVHNSLDPLVNSIDSWNHSAAAGLCQLAPPSLSSSLALCAPSVVPGGWNHGNAVSRSLNNQWTGPASSIIPGPRPTNHLATGYINESLSTHQNGASMSAMATAAAIGLGNSPGCPPIPHWTSTGSVDPNNIKLNESLYRTSVGCNISTRGVTATPLNHTGLNLSHPGTLGPPNGLISGDWCTLSTNNLVSTRVAASNANFRLPVSHMCKR</sequence>
<dbReference type="EMBL" id="JALJAT010000001">
    <property type="protein sequence ID" value="KAK4474621.1"/>
    <property type="molecule type" value="Genomic_DNA"/>
</dbReference>
<feature type="region of interest" description="Disordered" evidence="4">
    <location>
        <begin position="194"/>
        <end position="217"/>
    </location>
</feature>
<evidence type="ECO:0000256" key="2">
    <source>
        <dbReference type="ARBA" id="ARBA00022884"/>
    </source>
</evidence>
<evidence type="ECO:0000256" key="1">
    <source>
        <dbReference type="ARBA" id="ARBA00022737"/>
    </source>
</evidence>
<dbReference type="GO" id="GO:0003729">
    <property type="term" value="F:mRNA binding"/>
    <property type="evidence" value="ECO:0007669"/>
    <property type="project" value="TreeGrafter"/>
</dbReference>
<evidence type="ECO:0000256" key="3">
    <source>
        <dbReference type="PROSITE-ProRule" id="PRU00176"/>
    </source>
</evidence>
<evidence type="ECO:0000313" key="7">
    <source>
        <dbReference type="Proteomes" id="UP001292079"/>
    </source>
</evidence>
<organism evidence="6 7">
    <name type="scientific">Schistosoma mekongi</name>
    <name type="common">Parasitic worm</name>
    <dbReference type="NCBI Taxonomy" id="38744"/>
    <lineage>
        <taxon>Eukaryota</taxon>
        <taxon>Metazoa</taxon>
        <taxon>Spiralia</taxon>
        <taxon>Lophotrochozoa</taxon>
        <taxon>Platyhelminthes</taxon>
        <taxon>Trematoda</taxon>
        <taxon>Digenea</taxon>
        <taxon>Strigeidida</taxon>
        <taxon>Schistosomatoidea</taxon>
        <taxon>Schistosomatidae</taxon>
        <taxon>Schistosoma</taxon>
    </lineage>
</organism>
<reference evidence="6" key="2">
    <citation type="journal article" date="2023" name="Infect Dis Poverty">
        <title>Chromosome-scale genome of the human blood fluke Schistosoma mekongi and its implications for public health.</title>
        <authorList>
            <person name="Zhou M."/>
            <person name="Xu L."/>
            <person name="Xu D."/>
            <person name="Chen W."/>
            <person name="Khan J."/>
            <person name="Hu Y."/>
            <person name="Huang H."/>
            <person name="Wei H."/>
            <person name="Zhang Y."/>
            <person name="Chusongsang P."/>
            <person name="Tanasarnprasert K."/>
            <person name="Hu X."/>
            <person name="Limpanont Y."/>
            <person name="Lv Z."/>
        </authorList>
    </citation>
    <scope>NUCLEOTIDE SEQUENCE</scope>
    <source>
        <strain evidence="6">LV_2022a</strain>
    </source>
</reference>
<dbReference type="GO" id="GO:0006417">
    <property type="term" value="P:regulation of translation"/>
    <property type="evidence" value="ECO:0007669"/>
    <property type="project" value="TreeGrafter"/>
</dbReference>
<evidence type="ECO:0000313" key="6">
    <source>
        <dbReference type="EMBL" id="KAK4474621.1"/>
    </source>
</evidence>
<gene>
    <name evidence="6" type="ORF">MN116_001757</name>
</gene>
<dbReference type="PROSITE" id="PS50102">
    <property type="entry name" value="RRM"/>
    <property type="match status" value="2"/>
</dbReference>
<feature type="domain" description="RRM" evidence="5">
    <location>
        <begin position="11"/>
        <end position="93"/>
    </location>
</feature>
<protein>
    <recommendedName>
        <fullName evidence="5">RRM domain-containing protein</fullName>
    </recommendedName>
</protein>
<comment type="caution">
    <text evidence="6">The sequence shown here is derived from an EMBL/GenBank/DDBJ whole genome shotgun (WGS) entry which is preliminary data.</text>
</comment>
<keyword evidence="7" id="KW-1185">Reference proteome</keyword>
<dbReference type="SUPFAM" id="SSF54928">
    <property type="entry name" value="RNA-binding domain, RBD"/>
    <property type="match status" value="2"/>
</dbReference>
<dbReference type="PANTHER" id="PTHR48032:SF6">
    <property type="entry name" value="RNA-BINDING (RRM_RBD_RNP MOTIFS) FAMILY PROTEIN"/>
    <property type="match status" value="1"/>
</dbReference>
<keyword evidence="1" id="KW-0677">Repeat</keyword>
<feature type="domain" description="RRM" evidence="5">
    <location>
        <begin position="98"/>
        <end position="175"/>
    </location>
</feature>
<dbReference type="AlphaFoldDB" id="A0AAE1ZHZ7"/>
<dbReference type="Proteomes" id="UP001292079">
    <property type="component" value="Unassembled WGS sequence"/>
</dbReference>
<keyword evidence="2 3" id="KW-0694">RNA-binding</keyword>
<name>A0AAE1ZHZ7_SCHME</name>
<dbReference type="Pfam" id="PF00076">
    <property type="entry name" value="RRM_1"/>
    <property type="match status" value="2"/>
</dbReference>